<dbReference type="InterPro" id="IPR051325">
    <property type="entry name" value="Nudix_hydrolase_domain"/>
</dbReference>
<dbReference type="InterPro" id="IPR003565">
    <property type="entry name" value="Tetra_PHTase"/>
</dbReference>
<dbReference type="Pfam" id="PF00293">
    <property type="entry name" value="NUDIX"/>
    <property type="match status" value="1"/>
</dbReference>
<evidence type="ECO:0000256" key="1">
    <source>
        <dbReference type="ARBA" id="ARBA00005582"/>
    </source>
</evidence>
<proteinExistence type="inferred from homology"/>
<feature type="domain" description="Nudix hydrolase" evidence="6">
    <location>
        <begin position="48"/>
        <end position="179"/>
    </location>
</feature>
<protein>
    <recommendedName>
        <fullName evidence="2">Bis(5'-nucleosyl)-tetraphosphatase [asymmetrical]</fullName>
    </recommendedName>
    <alternativeName>
        <fullName evidence="5">Diadenosine 5',5'''-P1,P4-tetraphosphate asymmetrical hydrolase</fullName>
    </alternativeName>
</protein>
<evidence type="ECO:0000256" key="3">
    <source>
        <dbReference type="ARBA" id="ARBA00022741"/>
    </source>
</evidence>
<dbReference type="RefSeq" id="WP_413267456.1">
    <property type="nucleotide sequence ID" value="NZ_JBHFNR010000268.1"/>
</dbReference>
<dbReference type="InterPro" id="IPR000086">
    <property type="entry name" value="NUDIX_hydrolase_dom"/>
</dbReference>
<dbReference type="CDD" id="cd03428">
    <property type="entry name" value="NUDIX_Ap4A_Nudt2"/>
    <property type="match status" value="1"/>
</dbReference>
<evidence type="ECO:0000256" key="4">
    <source>
        <dbReference type="ARBA" id="ARBA00022801"/>
    </source>
</evidence>
<comment type="caution">
    <text evidence="7">The sequence shown here is derived from an EMBL/GenBank/DDBJ whole genome shotgun (WGS) entry which is preliminary data.</text>
</comment>
<gene>
    <name evidence="7" type="ORF">ACE1CI_33450</name>
</gene>
<comment type="similarity">
    <text evidence="1">Belongs to the Nudix hydrolase family.</text>
</comment>
<dbReference type="PROSITE" id="PS00893">
    <property type="entry name" value="NUDIX_BOX"/>
    <property type="match status" value="1"/>
</dbReference>
<evidence type="ECO:0000256" key="2">
    <source>
        <dbReference type="ARBA" id="ARBA00018911"/>
    </source>
</evidence>
<keyword evidence="3" id="KW-0547">Nucleotide-binding</keyword>
<dbReference type="EMBL" id="JBHFNR010000268">
    <property type="protein sequence ID" value="MFB2897846.1"/>
    <property type="molecule type" value="Genomic_DNA"/>
</dbReference>
<dbReference type="PANTHER" id="PTHR21340:SF0">
    <property type="entry name" value="BIS(5'-NUCLEOSYL)-TETRAPHOSPHATASE [ASYMMETRICAL]"/>
    <property type="match status" value="1"/>
</dbReference>
<evidence type="ECO:0000256" key="5">
    <source>
        <dbReference type="ARBA" id="ARBA00032644"/>
    </source>
</evidence>
<dbReference type="PANTHER" id="PTHR21340">
    <property type="entry name" value="DIADENOSINE 5,5-P1,P4-TETRAPHOSPHATE PYROPHOSPHOHYDROLASE MUTT"/>
    <property type="match status" value="1"/>
</dbReference>
<reference evidence="7 8" key="1">
    <citation type="submission" date="2024-09" db="EMBL/GenBank/DDBJ databases">
        <title>Floridaenema gen nov. (Aerosakkonemataceae, Aerosakkonematales ord. nov., Cyanobacteria) from benthic tropical and subtropical fresh waters, with the description of four new species.</title>
        <authorList>
            <person name="Moretto J.A."/>
            <person name="Berthold D.E."/>
            <person name="Lefler F.W."/>
            <person name="Huang I.-S."/>
            <person name="Laughinghouse H. IV."/>
        </authorList>
    </citation>
    <scope>NUCLEOTIDE SEQUENCE [LARGE SCALE GENOMIC DNA]</scope>
    <source>
        <strain evidence="7 8">BLCC-F50</strain>
    </source>
</reference>
<keyword evidence="4" id="KW-0378">Hydrolase</keyword>
<dbReference type="InterPro" id="IPR020084">
    <property type="entry name" value="NUDIX_hydrolase_CS"/>
</dbReference>
<dbReference type="SUPFAM" id="SSF55811">
    <property type="entry name" value="Nudix"/>
    <property type="match status" value="1"/>
</dbReference>
<accession>A0ABV4Y1N2</accession>
<dbReference type="InterPro" id="IPR015797">
    <property type="entry name" value="NUDIX_hydrolase-like_dom_sf"/>
</dbReference>
<name>A0ABV4Y1N2_9CYAN</name>
<dbReference type="Proteomes" id="UP001576784">
    <property type="component" value="Unassembled WGS sequence"/>
</dbReference>
<evidence type="ECO:0000259" key="6">
    <source>
        <dbReference type="PROSITE" id="PS51462"/>
    </source>
</evidence>
<keyword evidence="8" id="KW-1185">Reference proteome</keyword>
<sequence>MCQRFGGGFGVGLRSQAWLNHNGYHPLAMKMMNAACLNYTQMNEPQITKDESFGIIPILRQGDSYSFLLIQHQAGHWGFPKGHANSGESPVQTACRELREETGISDYTLLEEVSFSESYTFTRKGETFAKTVTYFLALVKSATVVHQIEEIQNYTWANYETAINLINYAPSRQILQDVNQYLNS</sequence>
<evidence type="ECO:0000313" key="8">
    <source>
        <dbReference type="Proteomes" id="UP001576784"/>
    </source>
</evidence>
<dbReference type="Gene3D" id="3.90.79.10">
    <property type="entry name" value="Nucleoside Triphosphate Pyrophosphohydrolase"/>
    <property type="match status" value="1"/>
</dbReference>
<dbReference type="PROSITE" id="PS51462">
    <property type="entry name" value="NUDIX"/>
    <property type="match status" value="1"/>
</dbReference>
<organism evidence="7 8">
    <name type="scientific">Floridaenema flaviceps BLCC-F50</name>
    <dbReference type="NCBI Taxonomy" id="3153642"/>
    <lineage>
        <taxon>Bacteria</taxon>
        <taxon>Bacillati</taxon>
        <taxon>Cyanobacteriota</taxon>
        <taxon>Cyanophyceae</taxon>
        <taxon>Oscillatoriophycideae</taxon>
        <taxon>Aerosakkonematales</taxon>
        <taxon>Aerosakkonemataceae</taxon>
        <taxon>Floridanema</taxon>
        <taxon>Floridanema flaviceps</taxon>
    </lineage>
</organism>
<evidence type="ECO:0000313" key="7">
    <source>
        <dbReference type="EMBL" id="MFB2897846.1"/>
    </source>
</evidence>